<protein>
    <recommendedName>
        <fullName evidence="2">Nephrocystin 3-like N-terminal domain-containing protein</fullName>
    </recommendedName>
</protein>
<evidence type="ECO:0000313" key="3">
    <source>
        <dbReference type="EMBL" id="PWW80693.1"/>
    </source>
</evidence>
<dbReference type="InterPro" id="IPR056884">
    <property type="entry name" value="NPHP3-like_N"/>
</dbReference>
<feature type="domain" description="Nephrocystin 3-like N-terminal" evidence="2">
    <location>
        <begin position="143"/>
        <end position="182"/>
    </location>
</feature>
<comment type="caution">
    <text evidence="3">The sequence shown here is derived from an EMBL/GenBank/DDBJ whole genome shotgun (WGS) entry which is preliminary data.</text>
</comment>
<proteinExistence type="predicted"/>
<dbReference type="AlphaFoldDB" id="A0A317T1S8"/>
<accession>A0A317T1S8</accession>
<name>A0A317T1S8_9PEZI</name>
<dbReference type="EMBL" id="PYWC01000001">
    <property type="protein sequence ID" value="PWW80693.1"/>
    <property type="molecule type" value="Genomic_DNA"/>
</dbReference>
<keyword evidence="1" id="KW-0677">Repeat</keyword>
<dbReference type="Proteomes" id="UP000246991">
    <property type="component" value="Unassembled WGS sequence"/>
</dbReference>
<keyword evidence="4" id="KW-1185">Reference proteome</keyword>
<sequence length="214" mass="23585">MSGVGCGNLARVERGVKDAALKYRSGPVVFFAYVAFHFGRGCYKYVSHLSTDHGSEAWGTFLSLASSASDRAASTQETVCCFTNSWSIDWFTTFTDNINSFIVSNNITLTDADGEAKIMAWLSPLEPKVRHQDICNLREDSIGAWLLETKEFRSWCDGSEKHKPDHAALLCYGDPGVGKSYIRYASLRVGGVGLPIGHVVWWMDMQFGGYAKSG</sequence>
<organism evidence="3 4">
    <name type="scientific">Tuber magnatum</name>
    <name type="common">white Piedmont truffle</name>
    <dbReference type="NCBI Taxonomy" id="42249"/>
    <lineage>
        <taxon>Eukaryota</taxon>
        <taxon>Fungi</taxon>
        <taxon>Dikarya</taxon>
        <taxon>Ascomycota</taxon>
        <taxon>Pezizomycotina</taxon>
        <taxon>Pezizomycetes</taxon>
        <taxon>Pezizales</taxon>
        <taxon>Tuberaceae</taxon>
        <taxon>Tuber</taxon>
    </lineage>
</organism>
<evidence type="ECO:0000256" key="1">
    <source>
        <dbReference type="ARBA" id="ARBA00022737"/>
    </source>
</evidence>
<evidence type="ECO:0000313" key="4">
    <source>
        <dbReference type="Proteomes" id="UP000246991"/>
    </source>
</evidence>
<gene>
    <name evidence="3" type="ORF">C7212DRAFT_361237</name>
</gene>
<reference evidence="3 4" key="1">
    <citation type="submission" date="2018-03" db="EMBL/GenBank/DDBJ databases">
        <title>Genomes of Pezizomycetes fungi and the evolution of truffles.</title>
        <authorList>
            <person name="Murat C."/>
            <person name="Payen T."/>
            <person name="Noel B."/>
            <person name="Kuo A."/>
            <person name="Martin F.M."/>
        </authorList>
    </citation>
    <scope>NUCLEOTIDE SEQUENCE [LARGE SCALE GENOMIC DNA]</scope>
    <source>
        <strain evidence="3">091103-1</strain>
    </source>
</reference>
<dbReference type="Pfam" id="PF24883">
    <property type="entry name" value="NPHP3_N"/>
    <property type="match status" value="1"/>
</dbReference>
<dbReference type="OrthoDB" id="7464126at2759"/>
<evidence type="ECO:0000259" key="2">
    <source>
        <dbReference type="Pfam" id="PF24883"/>
    </source>
</evidence>
<dbReference type="STRING" id="42249.A0A317T1S8"/>